<feature type="domain" description="L,D-TPase catalytic" evidence="11">
    <location>
        <begin position="222"/>
        <end position="346"/>
    </location>
</feature>
<comment type="pathway">
    <text evidence="1 9">Cell wall biogenesis; peptidoglycan biosynthesis.</text>
</comment>
<accession>A0A3D9SNK6</accession>
<keyword evidence="5 9" id="KW-0133">Cell shape</keyword>
<dbReference type="InterPro" id="IPR050979">
    <property type="entry name" value="LD-transpeptidase"/>
</dbReference>
<dbReference type="GO" id="GO:0008360">
    <property type="term" value="P:regulation of cell shape"/>
    <property type="evidence" value="ECO:0007669"/>
    <property type="project" value="UniProtKB-UniRule"/>
</dbReference>
<feature type="active site" description="Nucleophile" evidence="9">
    <location>
        <position position="322"/>
    </location>
</feature>
<protein>
    <submittedName>
        <fullName evidence="12">LysM domain-containing protein</fullName>
    </submittedName>
</protein>
<evidence type="ECO:0000313" key="12">
    <source>
        <dbReference type="EMBL" id="REE90659.1"/>
    </source>
</evidence>
<dbReference type="AlphaFoldDB" id="A0A3D9SNK6"/>
<comment type="pathway">
    <text evidence="8">Glycan biosynthesis.</text>
</comment>
<keyword evidence="4" id="KW-0378">Hydrolase</keyword>
<dbReference type="CDD" id="cd16913">
    <property type="entry name" value="YkuD_like"/>
    <property type="match status" value="1"/>
</dbReference>
<evidence type="ECO:0000256" key="9">
    <source>
        <dbReference type="PROSITE-ProRule" id="PRU01373"/>
    </source>
</evidence>
<dbReference type="GO" id="GO:0071972">
    <property type="term" value="F:peptidoglycan L,D-transpeptidase activity"/>
    <property type="evidence" value="ECO:0007669"/>
    <property type="project" value="TreeGrafter"/>
</dbReference>
<dbReference type="PANTHER" id="PTHR30582">
    <property type="entry name" value="L,D-TRANSPEPTIDASE"/>
    <property type="match status" value="1"/>
</dbReference>
<evidence type="ECO:0000256" key="2">
    <source>
        <dbReference type="ARBA" id="ARBA00005992"/>
    </source>
</evidence>
<reference evidence="12 13" key="1">
    <citation type="submission" date="2018-08" db="EMBL/GenBank/DDBJ databases">
        <title>Genomic Encyclopedia of Type Strains, Phase III (KMG-III): the genomes of soil and plant-associated and newly described type strains.</title>
        <authorList>
            <person name="Whitman W."/>
        </authorList>
    </citation>
    <scope>NUCLEOTIDE SEQUENCE [LARGE SCALE GENOMIC DNA]</scope>
    <source>
        <strain evidence="12 13">CGMCC 1.10966</strain>
    </source>
</reference>
<name>A0A3D9SNK6_9BACL</name>
<dbReference type="Proteomes" id="UP000256304">
    <property type="component" value="Unassembled WGS sequence"/>
</dbReference>
<sequence>MSKQSKWVLGIVLLVMLFTSRPEISNALADTDTSIMVSYSIKPGDTLYAIAKKFYLTGDYERVAKANGLDPKASLKAGTTLELSNPLVLDQYTVRLGDTLYAITNQYFNRAQYMDVLMGYNQITDPNTGLKLGMELRIPLPTGEKRHTVVKGDTIYSLVAQYMKFQDYQQAIARYNGLLETVDSIKAGQVLQIPNPYYLSGPVEAAAMPDKSISVVKQSKSVSLEINVTRNKLYVHAGSIIVKSFDIASGKRQGLTPIGSFEIITKVKNPWYLAKEIPGGDPKNPLGSRWLGLSVPNTGGTKYGIHGTNAPSSIGTNASAGCIRMNNKDVEWLFDTIPTGTMVKIHA</sequence>
<dbReference type="PROSITE" id="PS52029">
    <property type="entry name" value="LD_TPASE"/>
    <property type="match status" value="1"/>
</dbReference>
<gene>
    <name evidence="12" type="ORF">A8990_106164</name>
</gene>
<feature type="domain" description="LysM" evidence="10">
    <location>
        <begin position="145"/>
        <end position="193"/>
    </location>
</feature>
<dbReference type="PANTHER" id="PTHR30582:SF4">
    <property type="entry name" value="L,D-TRANSPEPTIDASE YQJB-RELATED"/>
    <property type="match status" value="1"/>
</dbReference>
<feature type="active site" description="Proton donor/acceptor" evidence="9">
    <location>
        <position position="306"/>
    </location>
</feature>
<dbReference type="EMBL" id="QTTN01000006">
    <property type="protein sequence ID" value="REE90659.1"/>
    <property type="molecule type" value="Genomic_DNA"/>
</dbReference>
<organism evidence="12 13">
    <name type="scientific">Paenibacillus taihuensis</name>
    <dbReference type="NCBI Taxonomy" id="1156355"/>
    <lineage>
        <taxon>Bacteria</taxon>
        <taxon>Bacillati</taxon>
        <taxon>Bacillota</taxon>
        <taxon>Bacilli</taxon>
        <taxon>Bacillales</taxon>
        <taxon>Paenibacillaceae</taxon>
        <taxon>Paenibacillus</taxon>
    </lineage>
</organism>
<comment type="caution">
    <text evidence="12">The sequence shown here is derived from an EMBL/GenBank/DDBJ whole genome shotgun (WGS) entry which is preliminary data.</text>
</comment>
<dbReference type="InterPro" id="IPR036779">
    <property type="entry name" value="LysM_dom_sf"/>
</dbReference>
<dbReference type="GO" id="GO:0018104">
    <property type="term" value="P:peptidoglycan-protein cross-linking"/>
    <property type="evidence" value="ECO:0007669"/>
    <property type="project" value="TreeGrafter"/>
</dbReference>
<comment type="similarity">
    <text evidence="2">Belongs to the YkuD family.</text>
</comment>
<feature type="domain" description="LysM" evidence="10">
    <location>
        <begin position="37"/>
        <end position="83"/>
    </location>
</feature>
<evidence type="ECO:0000256" key="4">
    <source>
        <dbReference type="ARBA" id="ARBA00022801"/>
    </source>
</evidence>
<dbReference type="Gene3D" id="2.40.440.10">
    <property type="entry name" value="L,D-transpeptidase catalytic domain-like"/>
    <property type="match status" value="1"/>
</dbReference>
<evidence type="ECO:0000259" key="10">
    <source>
        <dbReference type="PROSITE" id="PS51782"/>
    </source>
</evidence>
<evidence type="ECO:0000259" key="11">
    <source>
        <dbReference type="PROSITE" id="PS52029"/>
    </source>
</evidence>
<dbReference type="Pfam" id="PF01476">
    <property type="entry name" value="LysM"/>
    <property type="match status" value="3"/>
</dbReference>
<evidence type="ECO:0000256" key="3">
    <source>
        <dbReference type="ARBA" id="ARBA00022679"/>
    </source>
</evidence>
<keyword evidence="6 9" id="KW-0573">Peptidoglycan synthesis</keyword>
<dbReference type="FunFam" id="2.40.440.10:FF:000003">
    <property type="entry name" value="L,D-transpeptidase YciB"/>
    <property type="match status" value="1"/>
</dbReference>
<dbReference type="OrthoDB" id="9787225at2"/>
<evidence type="ECO:0000256" key="1">
    <source>
        <dbReference type="ARBA" id="ARBA00004752"/>
    </source>
</evidence>
<evidence type="ECO:0000256" key="8">
    <source>
        <dbReference type="ARBA" id="ARBA00060592"/>
    </source>
</evidence>
<feature type="domain" description="LysM" evidence="10">
    <location>
        <begin position="90"/>
        <end position="138"/>
    </location>
</feature>
<dbReference type="SMART" id="SM00257">
    <property type="entry name" value="LysM"/>
    <property type="match status" value="3"/>
</dbReference>
<evidence type="ECO:0000256" key="6">
    <source>
        <dbReference type="ARBA" id="ARBA00022984"/>
    </source>
</evidence>
<dbReference type="SUPFAM" id="SSF54106">
    <property type="entry name" value="LysM domain"/>
    <property type="match status" value="2"/>
</dbReference>
<keyword evidence="7 9" id="KW-0961">Cell wall biogenesis/degradation</keyword>
<dbReference type="CDD" id="cd00118">
    <property type="entry name" value="LysM"/>
    <property type="match status" value="3"/>
</dbReference>
<dbReference type="RefSeq" id="WP_116188387.1">
    <property type="nucleotide sequence ID" value="NZ_QTTN01000006.1"/>
</dbReference>
<dbReference type="GO" id="GO:0071555">
    <property type="term" value="P:cell wall organization"/>
    <property type="evidence" value="ECO:0007669"/>
    <property type="project" value="UniProtKB-UniRule"/>
</dbReference>
<dbReference type="InterPro" id="IPR038063">
    <property type="entry name" value="Transpep_catalytic_dom"/>
</dbReference>
<dbReference type="GO" id="GO:0005576">
    <property type="term" value="C:extracellular region"/>
    <property type="evidence" value="ECO:0007669"/>
    <property type="project" value="TreeGrafter"/>
</dbReference>
<dbReference type="PROSITE" id="PS51782">
    <property type="entry name" value="LYSM"/>
    <property type="match status" value="3"/>
</dbReference>
<evidence type="ECO:0000256" key="7">
    <source>
        <dbReference type="ARBA" id="ARBA00023316"/>
    </source>
</evidence>
<keyword evidence="13" id="KW-1185">Reference proteome</keyword>
<dbReference type="Pfam" id="PF03734">
    <property type="entry name" value="YkuD"/>
    <property type="match status" value="1"/>
</dbReference>
<dbReference type="InterPro" id="IPR018392">
    <property type="entry name" value="LysM"/>
</dbReference>
<keyword evidence="3" id="KW-0808">Transferase</keyword>
<dbReference type="UniPathway" id="UPA00219"/>
<proteinExistence type="inferred from homology"/>
<dbReference type="Gene3D" id="3.10.350.10">
    <property type="entry name" value="LysM domain"/>
    <property type="match status" value="3"/>
</dbReference>
<dbReference type="GO" id="GO:0016740">
    <property type="term" value="F:transferase activity"/>
    <property type="evidence" value="ECO:0007669"/>
    <property type="project" value="UniProtKB-KW"/>
</dbReference>
<dbReference type="InterPro" id="IPR005490">
    <property type="entry name" value="LD_TPept_cat_dom"/>
</dbReference>
<evidence type="ECO:0000256" key="5">
    <source>
        <dbReference type="ARBA" id="ARBA00022960"/>
    </source>
</evidence>
<evidence type="ECO:0000313" key="13">
    <source>
        <dbReference type="Proteomes" id="UP000256304"/>
    </source>
</evidence>
<dbReference type="SUPFAM" id="SSF141523">
    <property type="entry name" value="L,D-transpeptidase catalytic domain-like"/>
    <property type="match status" value="1"/>
</dbReference>